<evidence type="ECO:0000313" key="2">
    <source>
        <dbReference type="Proteomes" id="UP000610862"/>
    </source>
</evidence>
<dbReference type="Proteomes" id="UP000610862">
    <property type="component" value="Unassembled WGS sequence"/>
</dbReference>
<gene>
    <name evidence="1" type="ORF">H8692_09025</name>
</gene>
<reference evidence="1" key="1">
    <citation type="submission" date="2020-08" db="EMBL/GenBank/DDBJ databases">
        <title>Genome public.</title>
        <authorList>
            <person name="Liu C."/>
            <person name="Sun Q."/>
        </authorList>
    </citation>
    <scope>NUCLEOTIDE SEQUENCE</scope>
    <source>
        <strain evidence="1">NSJ-24</strain>
    </source>
</reference>
<dbReference type="AlphaFoldDB" id="A0A926E9G4"/>
<proteinExistence type="predicted"/>
<organism evidence="1 2">
    <name type="scientific">Lentihominibacter hominis</name>
    <dbReference type="NCBI Taxonomy" id="2763645"/>
    <lineage>
        <taxon>Bacteria</taxon>
        <taxon>Bacillati</taxon>
        <taxon>Bacillota</taxon>
        <taxon>Clostridia</taxon>
        <taxon>Peptostreptococcales</taxon>
        <taxon>Anaerovoracaceae</taxon>
        <taxon>Lentihominibacter</taxon>
    </lineage>
</organism>
<evidence type="ECO:0000313" key="1">
    <source>
        <dbReference type="EMBL" id="MBC8568898.1"/>
    </source>
</evidence>
<dbReference type="RefSeq" id="WP_177268378.1">
    <property type="nucleotide sequence ID" value="NZ_JACRTA010000003.1"/>
</dbReference>
<name>A0A926E9G4_9FIRM</name>
<keyword evidence="2" id="KW-1185">Reference proteome</keyword>
<protein>
    <submittedName>
        <fullName evidence="1">Uncharacterized protein</fullName>
    </submittedName>
</protein>
<comment type="caution">
    <text evidence="1">The sequence shown here is derived from an EMBL/GenBank/DDBJ whole genome shotgun (WGS) entry which is preliminary data.</text>
</comment>
<accession>A0A926E9G4</accession>
<sequence length="72" mass="8717">MNKSEGYRFKDESFAEKNVFRQMRLVFLLSYKILFFKPLKKVNYFVDKRNKNLYNREALLSKNLIIYAALAE</sequence>
<dbReference type="EMBL" id="JACRTA010000003">
    <property type="protein sequence ID" value="MBC8568898.1"/>
    <property type="molecule type" value="Genomic_DNA"/>
</dbReference>